<evidence type="ECO:0000313" key="31">
    <source>
        <dbReference type="RefSeq" id="XP_024936473.1"/>
    </source>
</evidence>
<dbReference type="RefSeq" id="XP_024936458.1">
    <property type="nucleotide sequence ID" value="XM_025080690.1"/>
</dbReference>
<keyword evidence="5 10" id="KW-0547">Nucleotide-binding</keyword>
<evidence type="ECO:0000256" key="1">
    <source>
        <dbReference type="ARBA" id="ARBA00006485"/>
    </source>
</evidence>
<protein>
    <recommendedName>
        <fullName evidence="2">cyclin-dependent kinase</fullName>
        <ecNumber evidence="2">2.7.11.22</ecNumber>
    </recommendedName>
</protein>
<dbReference type="RefSeq" id="XP_024936473.1">
    <property type="nucleotide sequence ID" value="XM_025080705.1"/>
</dbReference>
<comment type="catalytic activity">
    <reaction evidence="9">
        <text>L-seryl-[protein] + ATP = O-phospho-L-seryl-[protein] + ADP + H(+)</text>
        <dbReference type="Rhea" id="RHEA:17989"/>
        <dbReference type="Rhea" id="RHEA-COMP:9863"/>
        <dbReference type="Rhea" id="RHEA-COMP:11604"/>
        <dbReference type="ChEBI" id="CHEBI:15378"/>
        <dbReference type="ChEBI" id="CHEBI:29999"/>
        <dbReference type="ChEBI" id="CHEBI:30616"/>
        <dbReference type="ChEBI" id="CHEBI:83421"/>
        <dbReference type="ChEBI" id="CHEBI:456216"/>
        <dbReference type="EC" id="2.7.11.22"/>
    </reaction>
</comment>
<evidence type="ECO:0000313" key="15">
    <source>
        <dbReference type="RefSeq" id="XP_015585968.1"/>
    </source>
</evidence>
<accession>A0AAJ7VX86</accession>
<dbReference type="GO" id="GO:0005524">
    <property type="term" value="F:ATP binding"/>
    <property type="evidence" value="ECO:0007669"/>
    <property type="project" value="UniProtKB-UniRule"/>
</dbReference>
<feature type="region of interest" description="Disordered" evidence="12">
    <location>
        <begin position="427"/>
        <end position="453"/>
    </location>
</feature>
<evidence type="ECO:0000313" key="24">
    <source>
        <dbReference type="RefSeq" id="XP_024936466.1"/>
    </source>
</evidence>
<evidence type="ECO:0000256" key="4">
    <source>
        <dbReference type="ARBA" id="ARBA00022679"/>
    </source>
</evidence>
<keyword evidence="7 10" id="KW-0067">ATP-binding</keyword>
<evidence type="ECO:0000256" key="2">
    <source>
        <dbReference type="ARBA" id="ARBA00012425"/>
    </source>
</evidence>
<dbReference type="Pfam" id="PF00069">
    <property type="entry name" value="Pkinase"/>
    <property type="match status" value="1"/>
</dbReference>
<evidence type="ECO:0000256" key="12">
    <source>
        <dbReference type="SAM" id="MobiDB-lite"/>
    </source>
</evidence>
<evidence type="ECO:0000313" key="30">
    <source>
        <dbReference type="RefSeq" id="XP_024936472.1"/>
    </source>
</evidence>
<evidence type="ECO:0000256" key="11">
    <source>
        <dbReference type="RuleBase" id="RU000304"/>
    </source>
</evidence>
<evidence type="ECO:0000256" key="10">
    <source>
        <dbReference type="PROSITE-ProRule" id="PRU10141"/>
    </source>
</evidence>
<dbReference type="FunFam" id="1.10.510.10:FF:000624">
    <property type="entry name" value="Mitogen-activated protein kinase"/>
    <property type="match status" value="1"/>
</dbReference>
<comment type="similarity">
    <text evidence="1">Belongs to the protein kinase superfamily. CMGC Ser/Thr protein kinase family. CDC2/CDKX subfamily.</text>
</comment>
<feature type="domain" description="Protein kinase" evidence="13">
    <location>
        <begin position="4"/>
        <end position="295"/>
    </location>
</feature>
<dbReference type="InterPro" id="IPR050108">
    <property type="entry name" value="CDK"/>
</dbReference>
<name>A0AAJ7VX86_CEPCN</name>
<dbReference type="EC" id="2.7.11.22" evidence="2"/>
<dbReference type="KEGG" id="ccin:107263371"/>
<feature type="binding site" evidence="10">
    <location>
        <position position="34"/>
    </location>
    <ligand>
        <name>ATP</name>
        <dbReference type="ChEBI" id="CHEBI:30616"/>
    </ligand>
</feature>
<evidence type="ECO:0000259" key="13">
    <source>
        <dbReference type="PROSITE" id="PS50011"/>
    </source>
</evidence>
<evidence type="ECO:0000313" key="25">
    <source>
        <dbReference type="RefSeq" id="XP_024936467.1"/>
    </source>
</evidence>
<sequence length="453" mass="51933">MDRYENIEVVGEGSYGIVMKCRHRDTGQIVAIKKFLETEDDAQVRKMALREIRMLKKLHHENLVNMIEVFRRRKRFYLVFEYLDHTVLDELENFSGNGLGTETSRRHIFQVLRGLSYCHNNNIMHRDIKPENVLVSPNGVVKLCDFGFARLISGSHESCTDYVATRWYRSPELLVGDTRYGRPVDVWAVGCLYAEMMNGDPLFPGDSDVDQLHLIIKLLGGLCGKHQTIVNRNNGVRLLRRASVGETVGQLSGIRLLRGIFPTWTSAATDFLSQCLRMDPDLRPSCSNLLDHPLFTQDGFVERFLSELRYNISKEMALNPLMLKRVETRRILTLSPEEQSNRICHSSSGRWQMNLIKDNRILTDKSEIDITEQMEVLPPDRSSAIPINRTRGPCYFGPVSVIPNTTYIRRLEHRGLLLPDSKGCSLPALPSRESSHVRTNNKRKKLDLPNVDR</sequence>
<dbReference type="RefSeq" id="XP_015585968.1">
    <property type="nucleotide sequence ID" value="XM_015730482.2"/>
</dbReference>
<evidence type="ECO:0000313" key="29">
    <source>
        <dbReference type="RefSeq" id="XP_024936471.1"/>
    </source>
</evidence>
<dbReference type="SMART" id="SM00220">
    <property type="entry name" value="S_TKc"/>
    <property type="match status" value="1"/>
</dbReference>
<evidence type="ECO:0000313" key="18">
    <source>
        <dbReference type="RefSeq" id="XP_024936460.1"/>
    </source>
</evidence>
<dbReference type="InterPro" id="IPR017441">
    <property type="entry name" value="Protein_kinase_ATP_BS"/>
</dbReference>
<evidence type="ECO:0000313" key="17">
    <source>
        <dbReference type="RefSeq" id="XP_024936459.1"/>
    </source>
</evidence>
<evidence type="ECO:0000256" key="5">
    <source>
        <dbReference type="ARBA" id="ARBA00022741"/>
    </source>
</evidence>
<dbReference type="Gene3D" id="3.30.200.20">
    <property type="entry name" value="Phosphorylase Kinase, domain 1"/>
    <property type="match status" value="1"/>
</dbReference>
<dbReference type="RefSeq" id="XP_024936462.1">
    <property type="nucleotide sequence ID" value="XM_025080694.1"/>
</dbReference>
<dbReference type="RefSeq" id="XP_024936459.1">
    <property type="nucleotide sequence ID" value="XM_025080691.1"/>
</dbReference>
<dbReference type="RefSeq" id="XP_024936461.1">
    <property type="nucleotide sequence ID" value="XM_025080693.1"/>
</dbReference>
<dbReference type="RefSeq" id="XP_024936465.1">
    <property type="nucleotide sequence ID" value="XM_025080697.1"/>
</dbReference>
<dbReference type="PANTHER" id="PTHR24056">
    <property type="entry name" value="CELL DIVISION PROTEIN KINASE"/>
    <property type="match status" value="1"/>
</dbReference>
<dbReference type="PROSITE" id="PS00107">
    <property type="entry name" value="PROTEIN_KINASE_ATP"/>
    <property type="match status" value="1"/>
</dbReference>
<dbReference type="RefSeq" id="XP_024936470.1">
    <property type="nucleotide sequence ID" value="XM_025080702.1"/>
</dbReference>
<proteinExistence type="inferred from homology"/>
<dbReference type="FunFam" id="3.30.200.20:FF:000049">
    <property type="entry name" value="cyclin-dependent kinase-like 1 isoform X1"/>
    <property type="match status" value="1"/>
</dbReference>
<dbReference type="RefSeq" id="XP_024936464.1">
    <property type="nucleotide sequence ID" value="XM_025080696.1"/>
</dbReference>
<keyword evidence="14" id="KW-1185">Reference proteome</keyword>
<keyword evidence="4" id="KW-0808">Transferase</keyword>
<evidence type="ECO:0000313" key="27">
    <source>
        <dbReference type="RefSeq" id="XP_024936469.1"/>
    </source>
</evidence>
<keyword evidence="3 11" id="KW-0723">Serine/threonine-protein kinase</keyword>
<evidence type="ECO:0000256" key="8">
    <source>
        <dbReference type="ARBA" id="ARBA00047811"/>
    </source>
</evidence>
<dbReference type="SUPFAM" id="SSF56112">
    <property type="entry name" value="Protein kinase-like (PK-like)"/>
    <property type="match status" value="1"/>
</dbReference>
<evidence type="ECO:0000313" key="21">
    <source>
        <dbReference type="RefSeq" id="XP_024936463.1"/>
    </source>
</evidence>
<dbReference type="RefSeq" id="XP_024936460.1">
    <property type="nucleotide sequence ID" value="XM_025080692.1"/>
</dbReference>
<evidence type="ECO:0000313" key="22">
    <source>
        <dbReference type="RefSeq" id="XP_024936464.1"/>
    </source>
</evidence>
<dbReference type="RefSeq" id="XP_024936471.1">
    <property type="nucleotide sequence ID" value="XM_025080703.1"/>
</dbReference>
<dbReference type="Proteomes" id="UP000694920">
    <property type="component" value="Unplaced"/>
</dbReference>
<comment type="catalytic activity">
    <reaction evidence="8">
        <text>L-threonyl-[protein] + ATP = O-phospho-L-threonyl-[protein] + ADP + H(+)</text>
        <dbReference type="Rhea" id="RHEA:46608"/>
        <dbReference type="Rhea" id="RHEA-COMP:11060"/>
        <dbReference type="Rhea" id="RHEA-COMP:11605"/>
        <dbReference type="ChEBI" id="CHEBI:15378"/>
        <dbReference type="ChEBI" id="CHEBI:30013"/>
        <dbReference type="ChEBI" id="CHEBI:30616"/>
        <dbReference type="ChEBI" id="CHEBI:61977"/>
        <dbReference type="ChEBI" id="CHEBI:456216"/>
        <dbReference type="EC" id="2.7.11.22"/>
    </reaction>
</comment>
<dbReference type="InterPro" id="IPR000719">
    <property type="entry name" value="Prot_kinase_dom"/>
</dbReference>
<dbReference type="GeneID" id="107263371"/>
<dbReference type="PROSITE" id="PS50011">
    <property type="entry name" value="PROTEIN_KINASE_DOM"/>
    <property type="match status" value="1"/>
</dbReference>
<dbReference type="RefSeq" id="XP_024936468.1">
    <property type="nucleotide sequence ID" value="XM_025080700.1"/>
</dbReference>
<dbReference type="InterPro" id="IPR011009">
    <property type="entry name" value="Kinase-like_dom_sf"/>
</dbReference>
<gene>
    <name evidence="15 16 17 18 19 20 21 22 23 24 25 26 27 28 29 30 31" type="primary">LOC107263371</name>
</gene>
<dbReference type="Gene3D" id="1.10.510.10">
    <property type="entry name" value="Transferase(Phosphotransferase) domain 1"/>
    <property type="match status" value="1"/>
</dbReference>
<keyword evidence="6" id="KW-0418">Kinase</keyword>
<evidence type="ECO:0000313" key="28">
    <source>
        <dbReference type="RefSeq" id="XP_024936470.1"/>
    </source>
</evidence>
<dbReference type="InterPro" id="IPR008271">
    <property type="entry name" value="Ser/Thr_kinase_AS"/>
</dbReference>
<dbReference type="GO" id="GO:0005634">
    <property type="term" value="C:nucleus"/>
    <property type="evidence" value="ECO:0007669"/>
    <property type="project" value="TreeGrafter"/>
</dbReference>
<organism evidence="14 29">
    <name type="scientific">Cephus cinctus</name>
    <name type="common">Wheat stem sawfly</name>
    <dbReference type="NCBI Taxonomy" id="211228"/>
    <lineage>
        <taxon>Eukaryota</taxon>
        <taxon>Metazoa</taxon>
        <taxon>Ecdysozoa</taxon>
        <taxon>Arthropoda</taxon>
        <taxon>Hexapoda</taxon>
        <taxon>Insecta</taxon>
        <taxon>Pterygota</taxon>
        <taxon>Neoptera</taxon>
        <taxon>Endopterygota</taxon>
        <taxon>Hymenoptera</taxon>
        <taxon>Cephoidea</taxon>
        <taxon>Cephidae</taxon>
        <taxon>Cephus</taxon>
    </lineage>
</organism>
<reference evidence="15 16" key="1">
    <citation type="submission" date="2025-04" db="UniProtKB">
        <authorList>
            <consortium name="RefSeq"/>
        </authorList>
    </citation>
    <scope>IDENTIFICATION</scope>
</reference>
<evidence type="ECO:0000313" key="20">
    <source>
        <dbReference type="RefSeq" id="XP_024936462.1"/>
    </source>
</evidence>
<dbReference type="RefSeq" id="XP_024936467.1">
    <property type="nucleotide sequence ID" value="XM_025080699.1"/>
</dbReference>
<evidence type="ECO:0000313" key="26">
    <source>
        <dbReference type="RefSeq" id="XP_024936468.1"/>
    </source>
</evidence>
<dbReference type="GO" id="GO:0004693">
    <property type="term" value="F:cyclin-dependent protein serine/threonine kinase activity"/>
    <property type="evidence" value="ECO:0007669"/>
    <property type="project" value="UniProtKB-EC"/>
</dbReference>
<dbReference type="RefSeq" id="XP_024936463.1">
    <property type="nucleotide sequence ID" value="XM_025080695.1"/>
</dbReference>
<dbReference type="RefSeq" id="XP_024936472.1">
    <property type="nucleotide sequence ID" value="XM_025080704.1"/>
</dbReference>
<evidence type="ECO:0000256" key="9">
    <source>
        <dbReference type="ARBA" id="ARBA00048367"/>
    </source>
</evidence>
<dbReference type="PROSITE" id="PS00108">
    <property type="entry name" value="PROTEIN_KINASE_ST"/>
    <property type="match status" value="1"/>
</dbReference>
<evidence type="ECO:0000256" key="6">
    <source>
        <dbReference type="ARBA" id="ARBA00022777"/>
    </source>
</evidence>
<dbReference type="RefSeq" id="XP_024936466.1">
    <property type="nucleotide sequence ID" value="XM_025080698.1"/>
</dbReference>
<evidence type="ECO:0000256" key="3">
    <source>
        <dbReference type="ARBA" id="ARBA00022527"/>
    </source>
</evidence>
<evidence type="ECO:0000313" key="16">
    <source>
        <dbReference type="RefSeq" id="XP_024936458.1"/>
    </source>
</evidence>
<dbReference type="AlphaFoldDB" id="A0AAJ7VX86"/>
<dbReference type="PANTHER" id="PTHR24056:SF400">
    <property type="entry name" value="KINASE, PUTATIVE-RELATED"/>
    <property type="match status" value="1"/>
</dbReference>
<evidence type="ECO:0000256" key="7">
    <source>
        <dbReference type="ARBA" id="ARBA00022840"/>
    </source>
</evidence>
<evidence type="ECO:0000313" key="23">
    <source>
        <dbReference type="RefSeq" id="XP_024936465.1"/>
    </source>
</evidence>
<evidence type="ECO:0000313" key="19">
    <source>
        <dbReference type="RefSeq" id="XP_024936461.1"/>
    </source>
</evidence>
<dbReference type="RefSeq" id="XP_024936469.1">
    <property type="nucleotide sequence ID" value="XM_025080701.1"/>
</dbReference>
<evidence type="ECO:0000313" key="14">
    <source>
        <dbReference type="Proteomes" id="UP000694920"/>
    </source>
</evidence>